<protein>
    <submittedName>
        <fullName evidence="2">Uncharacterized protein</fullName>
    </submittedName>
</protein>
<keyword evidence="3" id="KW-1185">Reference proteome</keyword>
<feature type="compositionally biased region" description="Acidic residues" evidence="1">
    <location>
        <begin position="58"/>
        <end position="69"/>
    </location>
</feature>
<accession>A0A9N8DFH9</accession>
<name>A0A9N8DFH9_9STRA</name>
<evidence type="ECO:0000256" key="1">
    <source>
        <dbReference type="SAM" id="MobiDB-lite"/>
    </source>
</evidence>
<dbReference type="AlphaFoldDB" id="A0A9N8DFH9"/>
<organism evidence="2 3">
    <name type="scientific">Seminavis robusta</name>
    <dbReference type="NCBI Taxonomy" id="568900"/>
    <lineage>
        <taxon>Eukaryota</taxon>
        <taxon>Sar</taxon>
        <taxon>Stramenopiles</taxon>
        <taxon>Ochrophyta</taxon>
        <taxon>Bacillariophyta</taxon>
        <taxon>Bacillariophyceae</taxon>
        <taxon>Bacillariophycidae</taxon>
        <taxon>Naviculales</taxon>
        <taxon>Naviculaceae</taxon>
        <taxon>Seminavis</taxon>
    </lineage>
</organism>
<dbReference type="EMBL" id="CAICTM010000044">
    <property type="protein sequence ID" value="CAB9498739.1"/>
    <property type="molecule type" value="Genomic_DNA"/>
</dbReference>
<proteinExistence type="predicted"/>
<feature type="region of interest" description="Disordered" evidence="1">
    <location>
        <begin position="54"/>
        <end position="99"/>
    </location>
</feature>
<sequence>MDLNCNGHYFHTRGTKEEPWRFFGLPLAAVMCKHTQLGGTSETYEENKQYLLVHPLSSDEEDGGSDDDNGTGQQSFNIPAAKFNMVDVPPPPRRLEKGSFKMPGFVHTIPISDS</sequence>
<comment type="caution">
    <text evidence="2">The sequence shown here is derived from an EMBL/GenBank/DDBJ whole genome shotgun (WGS) entry which is preliminary data.</text>
</comment>
<evidence type="ECO:0000313" key="3">
    <source>
        <dbReference type="Proteomes" id="UP001153069"/>
    </source>
</evidence>
<evidence type="ECO:0000313" key="2">
    <source>
        <dbReference type="EMBL" id="CAB9498739.1"/>
    </source>
</evidence>
<dbReference type="Proteomes" id="UP001153069">
    <property type="component" value="Unassembled WGS sequence"/>
</dbReference>
<gene>
    <name evidence="2" type="ORF">SEMRO_44_G026620.1</name>
</gene>
<reference evidence="2" key="1">
    <citation type="submission" date="2020-06" db="EMBL/GenBank/DDBJ databases">
        <authorList>
            <consortium name="Plant Systems Biology data submission"/>
        </authorList>
    </citation>
    <scope>NUCLEOTIDE SEQUENCE</scope>
    <source>
        <strain evidence="2">D6</strain>
    </source>
</reference>